<dbReference type="AlphaFoldDB" id="A0A4Q0MJH5"/>
<keyword evidence="4 7" id="KW-0812">Transmembrane</keyword>
<keyword evidence="2" id="KW-0813">Transport</keyword>
<comment type="caution">
    <text evidence="8">The sequence shown here is derived from an EMBL/GenBank/DDBJ whole genome shotgun (WGS) entry which is preliminary data.</text>
</comment>
<evidence type="ECO:0000313" key="8">
    <source>
        <dbReference type="EMBL" id="RXF73116.1"/>
    </source>
</evidence>
<proteinExistence type="predicted"/>
<keyword evidence="3" id="KW-1003">Cell membrane</keyword>
<feature type="transmembrane region" description="Helical" evidence="7">
    <location>
        <begin position="64"/>
        <end position="80"/>
    </location>
</feature>
<organism evidence="8 9">
    <name type="scientific">Hansschlegelia zhihuaiae</name>
    <dbReference type="NCBI Taxonomy" id="405005"/>
    <lineage>
        <taxon>Bacteria</taxon>
        <taxon>Pseudomonadati</taxon>
        <taxon>Pseudomonadota</taxon>
        <taxon>Alphaproteobacteria</taxon>
        <taxon>Hyphomicrobiales</taxon>
        <taxon>Methylopilaceae</taxon>
        <taxon>Hansschlegelia</taxon>
    </lineage>
</organism>
<protein>
    <submittedName>
        <fullName evidence="8">FUSC family protein</fullName>
    </submittedName>
</protein>
<dbReference type="PANTHER" id="PTHR30509:SF9">
    <property type="entry name" value="MULTIDRUG RESISTANCE PROTEIN MDTO"/>
    <property type="match status" value="1"/>
</dbReference>
<keyword evidence="5 7" id="KW-1133">Transmembrane helix</keyword>
<evidence type="ECO:0000256" key="6">
    <source>
        <dbReference type="ARBA" id="ARBA00023136"/>
    </source>
</evidence>
<dbReference type="PANTHER" id="PTHR30509">
    <property type="entry name" value="P-HYDROXYBENZOIC ACID EFFLUX PUMP SUBUNIT-RELATED"/>
    <property type="match status" value="1"/>
</dbReference>
<reference evidence="8 9" key="1">
    <citation type="submission" date="2018-12" db="EMBL/GenBank/DDBJ databases">
        <title>bacterium Hansschlegelia zhihuaiae S113.</title>
        <authorList>
            <person name="He J."/>
        </authorList>
    </citation>
    <scope>NUCLEOTIDE SEQUENCE [LARGE SCALE GENOMIC DNA]</scope>
    <source>
        <strain evidence="8 9">S 113</strain>
    </source>
</reference>
<dbReference type="EMBL" id="RYFI01000010">
    <property type="protein sequence ID" value="RXF73116.1"/>
    <property type="molecule type" value="Genomic_DNA"/>
</dbReference>
<dbReference type="GO" id="GO:0005886">
    <property type="term" value="C:plasma membrane"/>
    <property type="evidence" value="ECO:0007669"/>
    <property type="project" value="UniProtKB-SubCell"/>
</dbReference>
<dbReference type="GO" id="GO:0022857">
    <property type="term" value="F:transmembrane transporter activity"/>
    <property type="evidence" value="ECO:0007669"/>
    <property type="project" value="InterPro"/>
</dbReference>
<name>A0A4Q0MJH5_9HYPH</name>
<dbReference type="OrthoDB" id="7254882at2"/>
<feature type="transmembrane region" description="Helical" evidence="7">
    <location>
        <begin position="111"/>
        <end position="131"/>
    </location>
</feature>
<dbReference type="Pfam" id="PF04632">
    <property type="entry name" value="FUSC"/>
    <property type="match status" value="1"/>
</dbReference>
<dbReference type="Proteomes" id="UP000289708">
    <property type="component" value="Unassembled WGS sequence"/>
</dbReference>
<feature type="transmembrane region" description="Helical" evidence="7">
    <location>
        <begin position="39"/>
        <end position="59"/>
    </location>
</feature>
<feature type="transmembrane region" description="Helical" evidence="7">
    <location>
        <begin position="137"/>
        <end position="155"/>
    </location>
</feature>
<comment type="subcellular location">
    <subcellularLocation>
        <location evidence="1">Cell membrane</location>
        <topology evidence="1">Multi-pass membrane protein</topology>
    </subcellularLocation>
</comment>
<evidence type="ECO:0000256" key="7">
    <source>
        <dbReference type="SAM" id="Phobius"/>
    </source>
</evidence>
<accession>A0A4Q0MJH5</accession>
<evidence type="ECO:0000256" key="2">
    <source>
        <dbReference type="ARBA" id="ARBA00022448"/>
    </source>
</evidence>
<evidence type="ECO:0000256" key="5">
    <source>
        <dbReference type="ARBA" id="ARBA00022989"/>
    </source>
</evidence>
<dbReference type="InterPro" id="IPR006726">
    <property type="entry name" value="PHBA_efflux_AaeB/fusaric-R"/>
</dbReference>
<sequence length="353" mass="36373">MAIRISDRQAADLRLAAKVAAAAGAAFVLATLLSLPQGYWSVISALIVVQGSLGGTLVAAQERAVGTLVGAVVGGAAAFVHPHSLLTTSLTLVFVVAALSFAAAGRPTLKLAPVTAAILLVATANQPNQLAVAAERVLEVLLGCVVGIVATFLIFPNRLDRDLDREARSIAADLAALLRGAPTRRRDADAIHLLLGAQDAIRRKLAALEKTVADARREPGAKLLGEARASLARTLWRVRNDAVAVERALAAAPDVGRRIVGPSADALILAAADLLDALAARRDPAGLRAEVEAKRAALEDAVAHIREDGVSADIDVAAAVPTLGLVFALRNLTGNLGDLADRLGEAQDSAPVD</sequence>
<evidence type="ECO:0000313" key="9">
    <source>
        <dbReference type="Proteomes" id="UP000289708"/>
    </source>
</evidence>
<evidence type="ECO:0000256" key="4">
    <source>
        <dbReference type="ARBA" id="ARBA00022692"/>
    </source>
</evidence>
<evidence type="ECO:0000256" key="3">
    <source>
        <dbReference type="ARBA" id="ARBA00022475"/>
    </source>
</evidence>
<dbReference type="RefSeq" id="WP_128777647.1">
    <property type="nucleotide sequence ID" value="NZ_RYFI01000010.1"/>
</dbReference>
<keyword evidence="6 7" id="KW-0472">Membrane</keyword>
<keyword evidence="9" id="KW-1185">Reference proteome</keyword>
<feature type="transmembrane region" description="Helical" evidence="7">
    <location>
        <begin position="12"/>
        <end position="33"/>
    </location>
</feature>
<evidence type="ECO:0000256" key="1">
    <source>
        <dbReference type="ARBA" id="ARBA00004651"/>
    </source>
</evidence>
<gene>
    <name evidence="8" type="ORF">EK403_11545</name>
</gene>